<organism evidence="1 2">
    <name type="scientific">Araneus ventricosus</name>
    <name type="common">Orbweaver spider</name>
    <name type="synonym">Epeira ventricosa</name>
    <dbReference type="NCBI Taxonomy" id="182803"/>
    <lineage>
        <taxon>Eukaryota</taxon>
        <taxon>Metazoa</taxon>
        <taxon>Ecdysozoa</taxon>
        <taxon>Arthropoda</taxon>
        <taxon>Chelicerata</taxon>
        <taxon>Arachnida</taxon>
        <taxon>Araneae</taxon>
        <taxon>Araneomorphae</taxon>
        <taxon>Entelegynae</taxon>
        <taxon>Araneoidea</taxon>
        <taxon>Araneidae</taxon>
        <taxon>Araneus</taxon>
    </lineage>
</organism>
<name>A0A4Y2NNE9_ARAVE</name>
<evidence type="ECO:0000313" key="2">
    <source>
        <dbReference type="Proteomes" id="UP000499080"/>
    </source>
</evidence>
<dbReference type="EMBL" id="BGPR01009595">
    <property type="protein sequence ID" value="GBN41055.1"/>
    <property type="molecule type" value="Genomic_DNA"/>
</dbReference>
<keyword evidence="2" id="KW-1185">Reference proteome</keyword>
<evidence type="ECO:0000313" key="1">
    <source>
        <dbReference type="EMBL" id="GBN41055.1"/>
    </source>
</evidence>
<comment type="caution">
    <text evidence="1">The sequence shown here is derived from an EMBL/GenBank/DDBJ whole genome shotgun (WGS) entry which is preliminary data.</text>
</comment>
<accession>A0A4Y2NNE9</accession>
<proteinExistence type="predicted"/>
<gene>
    <name evidence="1" type="ORF">AVEN_118516_1</name>
</gene>
<dbReference type="AlphaFoldDB" id="A0A4Y2NNE9"/>
<sequence length="145" mass="16360">MLSPLHAFQGGRLAPPCPGRNTPKPNTTFLFVFLLPVLYSSPPKFFLPSIAKKNLRTSSPSLYSWSKGQLRHVIKTPEKVLKYRSTPRIARNPEGGGQQVQSSALKMTEKVTAGENRNTINKTDRNKHSDIDFLLKQGFYGKHYF</sequence>
<reference evidence="1 2" key="1">
    <citation type="journal article" date="2019" name="Sci. Rep.">
        <title>Orb-weaving spider Araneus ventricosus genome elucidates the spidroin gene catalogue.</title>
        <authorList>
            <person name="Kono N."/>
            <person name="Nakamura H."/>
            <person name="Ohtoshi R."/>
            <person name="Moran D.A.P."/>
            <person name="Shinohara A."/>
            <person name="Yoshida Y."/>
            <person name="Fujiwara M."/>
            <person name="Mori M."/>
            <person name="Tomita M."/>
            <person name="Arakawa K."/>
        </authorList>
    </citation>
    <scope>NUCLEOTIDE SEQUENCE [LARGE SCALE GENOMIC DNA]</scope>
</reference>
<dbReference type="Proteomes" id="UP000499080">
    <property type="component" value="Unassembled WGS sequence"/>
</dbReference>
<protein>
    <submittedName>
        <fullName evidence="1">Uncharacterized protein</fullName>
    </submittedName>
</protein>